<organism evidence="3 4">
    <name type="scientific">Gordonia jinhuaensis</name>
    <dbReference type="NCBI Taxonomy" id="1517702"/>
    <lineage>
        <taxon>Bacteria</taxon>
        <taxon>Bacillati</taxon>
        <taxon>Actinomycetota</taxon>
        <taxon>Actinomycetes</taxon>
        <taxon>Mycobacteriales</taxon>
        <taxon>Gordoniaceae</taxon>
        <taxon>Gordonia</taxon>
    </lineage>
</organism>
<dbReference type="PANTHER" id="PTHR35176">
    <property type="entry name" value="HEME OXYGENASE HI_0854-RELATED"/>
    <property type="match status" value="1"/>
</dbReference>
<evidence type="ECO:0000313" key="3">
    <source>
        <dbReference type="EMBL" id="GGB39932.1"/>
    </source>
</evidence>
<dbReference type="Pfam" id="PF01243">
    <property type="entry name" value="PNPOx_N"/>
    <property type="match status" value="1"/>
</dbReference>
<evidence type="ECO:0000259" key="2">
    <source>
        <dbReference type="Pfam" id="PF01243"/>
    </source>
</evidence>
<dbReference type="InterPro" id="IPR012349">
    <property type="entry name" value="Split_barrel_FMN-bd"/>
</dbReference>
<gene>
    <name evidence="3" type="ORF">GCM10011489_29440</name>
</gene>
<dbReference type="SUPFAM" id="SSF50475">
    <property type="entry name" value="FMN-binding split barrel"/>
    <property type="match status" value="1"/>
</dbReference>
<dbReference type="GO" id="GO:0016627">
    <property type="term" value="F:oxidoreductase activity, acting on the CH-CH group of donors"/>
    <property type="evidence" value="ECO:0007669"/>
    <property type="project" value="TreeGrafter"/>
</dbReference>
<evidence type="ECO:0000313" key="4">
    <source>
        <dbReference type="Proteomes" id="UP000621454"/>
    </source>
</evidence>
<dbReference type="InterPro" id="IPR011576">
    <property type="entry name" value="Pyridox_Oxase_N"/>
</dbReference>
<dbReference type="GO" id="GO:0005829">
    <property type="term" value="C:cytosol"/>
    <property type="evidence" value="ECO:0007669"/>
    <property type="project" value="TreeGrafter"/>
</dbReference>
<dbReference type="EMBL" id="BMGC01000024">
    <property type="protein sequence ID" value="GGB39932.1"/>
    <property type="molecule type" value="Genomic_DNA"/>
</dbReference>
<dbReference type="GO" id="GO:0070967">
    <property type="term" value="F:coenzyme F420 binding"/>
    <property type="evidence" value="ECO:0007669"/>
    <property type="project" value="TreeGrafter"/>
</dbReference>
<keyword evidence="4" id="KW-1185">Reference proteome</keyword>
<feature type="domain" description="Pyridoxamine 5'-phosphate oxidase N-terminal" evidence="2">
    <location>
        <begin position="2"/>
        <end position="132"/>
    </location>
</feature>
<dbReference type="Proteomes" id="UP000621454">
    <property type="component" value="Unassembled WGS sequence"/>
</dbReference>
<dbReference type="NCBIfam" id="TIGR03668">
    <property type="entry name" value="Rv0121_F420"/>
    <property type="match status" value="1"/>
</dbReference>
<keyword evidence="1" id="KW-0560">Oxidoreductase</keyword>
<reference evidence="3" key="1">
    <citation type="journal article" date="2014" name="Int. J. Syst. Evol. Microbiol.">
        <title>Complete genome sequence of Corynebacterium casei LMG S-19264T (=DSM 44701T), isolated from a smear-ripened cheese.</title>
        <authorList>
            <consortium name="US DOE Joint Genome Institute (JGI-PGF)"/>
            <person name="Walter F."/>
            <person name="Albersmeier A."/>
            <person name="Kalinowski J."/>
            <person name="Ruckert C."/>
        </authorList>
    </citation>
    <scope>NUCLEOTIDE SEQUENCE</scope>
    <source>
        <strain evidence="3">CGMCC 1.12827</strain>
    </source>
</reference>
<evidence type="ECO:0000256" key="1">
    <source>
        <dbReference type="ARBA" id="ARBA00023002"/>
    </source>
</evidence>
<dbReference type="InterPro" id="IPR019967">
    <property type="entry name" value="F420-dep_enz_PPOX_Rv0121"/>
</dbReference>
<accession>A0A916TDX8</accession>
<protein>
    <submittedName>
        <fullName evidence="3">PPOX class F420-dependent oxidoreductase</fullName>
    </submittedName>
</protein>
<dbReference type="Gene3D" id="2.30.110.10">
    <property type="entry name" value="Electron Transport, Fmn-binding Protein, Chain A"/>
    <property type="match status" value="1"/>
</dbReference>
<name>A0A916TDX8_9ACTN</name>
<dbReference type="AlphaFoldDB" id="A0A916TDX8"/>
<comment type="caution">
    <text evidence="3">The sequence shown here is derived from an EMBL/GenBank/DDBJ whole genome shotgun (WGS) entry which is preliminary data.</text>
</comment>
<proteinExistence type="predicted"/>
<dbReference type="InterPro" id="IPR052019">
    <property type="entry name" value="F420H2_bilvrd_red/Heme_oxyg"/>
</dbReference>
<reference evidence="3" key="2">
    <citation type="submission" date="2020-09" db="EMBL/GenBank/DDBJ databases">
        <authorList>
            <person name="Sun Q."/>
            <person name="Zhou Y."/>
        </authorList>
    </citation>
    <scope>NUCLEOTIDE SEQUENCE</scope>
    <source>
        <strain evidence="3">CGMCC 1.12827</strain>
    </source>
</reference>
<sequence>MDEPMRERFVNARIGRLATVTPQGAAHVVPTVFAEADGVVYTCVDHKPKRTYRLQRLANIVANPAVSLLVDHYSDEWSRLWWVRVDGRAEVITPESPVGAFAIDLLAEKYPQYRDQRPDGPVIVIRELTWHQWSAS</sequence>
<dbReference type="PANTHER" id="PTHR35176:SF2">
    <property type="entry name" value="F420H(2)-DEPENDENT REDUCTASE RV1155"/>
    <property type="match status" value="1"/>
</dbReference>